<feature type="compositionally biased region" description="Basic and acidic residues" evidence="6">
    <location>
        <begin position="1355"/>
        <end position="1367"/>
    </location>
</feature>
<feature type="compositionally biased region" description="Polar residues" evidence="6">
    <location>
        <begin position="1934"/>
        <end position="1947"/>
    </location>
</feature>
<comment type="similarity">
    <text evidence="2">Belongs to the SEC16 family.</text>
</comment>
<evidence type="ECO:0000313" key="8">
    <source>
        <dbReference type="EMBL" id="CAH3014846.1"/>
    </source>
</evidence>
<keyword evidence="5" id="KW-0931">ER-Golgi transport</keyword>
<feature type="compositionally biased region" description="Low complexity" evidence="6">
    <location>
        <begin position="1338"/>
        <end position="1348"/>
    </location>
</feature>
<evidence type="ECO:0000256" key="4">
    <source>
        <dbReference type="ARBA" id="ARBA00022824"/>
    </source>
</evidence>
<feature type="compositionally biased region" description="Polar residues" evidence="6">
    <location>
        <begin position="1196"/>
        <end position="1208"/>
    </location>
</feature>
<feature type="region of interest" description="Disordered" evidence="6">
    <location>
        <begin position="1079"/>
        <end position="1294"/>
    </location>
</feature>
<keyword evidence="9" id="KW-1185">Reference proteome</keyword>
<feature type="region of interest" description="Disordered" evidence="6">
    <location>
        <begin position="740"/>
        <end position="759"/>
    </location>
</feature>
<feature type="compositionally biased region" description="Polar residues" evidence="6">
    <location>
        <begin position="422"/>
        <end position="440"/>
    </location>
</feature>
<feature type="region of interest" description="Disordered" evidence="6">
    <location>
        <begin position="342"/>
        <end position="376"/>
    </location>
</feature>
<feature type="region of interest" description="Disordered" evidence="6">
    <location>
        <begin position="2121"/>
        <end position="2193"/>
    </location>
</feature>
<dbReference type="EMBL" id="CALNXI010000015">
    <property type="protein sequence ID" value="CAH3014846.1"/>
    <property type="molecule type" value="Genomic_DNA"/>
</dbReference>
<dbReference type="InterPro" id="IPR024298">
    <property type="entry name" value="Sec16_Sec23-bd"/>
</dbReference>
<feature type="region of interest" description="Disordered" evidence="6">
    <location>
        <begin position="511"/>
        <end position="579"/>
    </location>
</feature>
<organism evidence="8 9">
    <name type="scientific">Porites evermanni</name>
    <dbReference type="NCBI Taxonomy" id="104178"/>
    <lineage>
        <taxon>Eukaryota</taxon>
        <taxon>Metazoa</taxon>
        <taxon>Cnidaria</taxon>
        <taxon>Anthozoa</taxon>
        <taxon>Hexacorallia</taxon>
        <taxon>Scleractinia</taxon>
        <taxon>Fungiina</taxon>
        <taxon>Poritidae</taxon>
        <taxon>Porites</taxon>
    </lineage>
</organism>
<feature type="region of interest" description="Disordered" evidence="6">
    <location>
        <begin position="163"/>
        <end position="252"/>
    </location>
</feature>
<feature type="compositionally biased region" description="Polar residues" evidence="6">
    <location>
        <begin position="1079"/>
        <end position="1093"/>
    </location>
</feature>
<evidence type="ECO:0000313" key="9">
    <source>
        <dbReference type="Proteomes" id="UP001159427"/>
    </source>
</evidence>
<feature type="region of interest" description="Disordered" evidence="6">
    <location>
        <begin position="2019"/>
        <end position="2084"/>
    </location>
</feature>
<feature type="compositionally biased region" description="Low complexity" evidence="6">
    <location>
        <begin position="172"/>
        <end position="188"/>
    </location>
</feature>
<feature type="region of interest" description="Disordered" evidence="6">
    <location>
        <begin position="422"/>
        <end position="445"/>
    </location>
</feature>
<feature type="region of interest" description="Disordered" evidence="6">
    <location>
        <begin position="1884"/>
        <end position="1952"/>
    </location>
</feature>
<evidence type="ECO:0000256" key="2">
    <source>
        <dbReference type="ARBA" id="ARBA00005927"/>
    </source>
</evidence>
<dbReference type="PANTHER" id="PTHR13402">
    <property type="entry name" value="RGPR-RELATED"/>
    <property type="match status" value="1"/>
</dbReference>
<keyword evidence="3" id="KW-0813">Transport</keyword>
<evidence type="ECO:0000256" key="1">
    <source>
        <dbReference type="ARBA" id="ARBA00004240"/>
    </source>
</evidence>
<feature type="compositionally biased region" description="Polar residues" evidence="6">
    <location>
        <begin position="346"/>
        <end position="370"/>
    </location>
</feature>
<feature type="compositionally biased region" description="Basic and acidic residues" evidence="6">
    <location>
        <begin position="1924"/>
        <end position="1933"/>
    </location>
</feature>
<gene>
    <name evidence="8" type="ORF">PEVE_00007513</name>
</gene>
<feature type="compositionally biased region" description="Basic residues" evidence="6">
    <location>
        <begin position="2323"/>
        <end position="2333"/>
    </location>
</feature>
<comment type="caution">
    <text evidence="8">The sequence shown here is derived from an EMBL/GenBank/DDBJ whole genome shotgun (WGS) entry which is preliminary data.</text>
</comment>
<feature type="compositionally biased region" description="Basic and acidic residues" evidence="6">
    <location>
        <begin position="1209"/>
        <end position="1224"/>
    </location>
</feature>
<reference evidence="8 9" key="1">
    <citation type="submission" date="2022-05" db="EMBL/GenBank/DDBJ databases">
        <authorList>
            <consortium name="Genoscope - CEA"/>
            <person name="William W."/>
        </authorList>
    </citation>
    <scope>NUCLEOTIDE SEQUENCE [LARGE SCALE GENOMIC DNA]</scope>
</reference>
<feature type="region of interest" description="Disordered" evidence="6">
    <location>
        <begin position="691"/>
        <end position="734"/>
    </location>
</feature>
<dbReference type="CDD" id="cd09233">
    <property type="entry name" value="ACE1-Sec16-like"/>
    <property type="match status" value="1"/>
</dbReference>
<feature type="region of interest" description="Disordered" evidence="6">
    <location>
        <begin position="1321"/>
        <end position="1394"/>
    </location>
</feature>
<evidence type="ECO:0000256" key="3">
    <source>
        <dbReference type="ARBA" id="ARBA00022448"/>
    </source>
</evidence>
<feature type="compositionally biased region" description="Polar residues" evidence="6">
    <location>
        <begin position="691"/>
        <end position="703"/>
    </location>
</feature>
<dbReference type="Proteomes" id="UP001159427">
    <property type="component" value="Unassembled WGS sequence"/>
</dbReference>
<feature type="compositionally biased region" description="Polar residues" evidence="6">
    <location>
        <begin position="2154"/>
        <end position="2167"/>
    </location>
</feature>
<name>A0ABN8LD39_9CNID</name>
<feature type="compositionally biased region" description="Polar residues" evidence="6">
    <location>
        <begin position="1162"/>
        <end position="1188"/>
    </location>
</feature>
<evidence type="ECO:0000259" key="7">
    <source>
        <dbReference type="Pfam" id="PF12931"/>
    </source>
</evidence>
<feature type="compositionally biased region" description="Polar residues" evidence="6">
    <location>
        <begin position="241"/>
        <end position="252"/>
    </location>
</feature>
<accession>A0ABN8LD39</accession>
<protein>
    <recommendedName>
        <fullName evidence="7">Sec16 Sec23-binding domain-containing protein</fullName>
    </recommendedName>
</protein>
<feature type="region of interest" description="Disordered" evidence="6">
    <location>
        <begin position="2255"/>
        <end position="2333"/>
    </location>
</feature>
<dbReference type="PANTHER" id="PTHR13402:SF6">
    <property type="entry name" value="SECRETORY 16, ISOFORM I"/>
    <property type="match status" value="1"/>
</dbReference>
<feature type="compositionally biased region" description="Basic and acidic residues" evidence="6">
    <location>
        <begin position="1321"/>
        <end position="1337"/>
    </location>
</feature>
<feature type="compositionally biased region" description="Low complexity" evidence="6">
    <location>
        <begin position="2019"/>
        <end position="2033"/>
    </location>
</feature>
<feature type="region of interest" description="Disordered" evidence="6">
    <location>
        <begin position="80"/>
        <end position="118"/>
    </location>
</feature>
<sequence>MARFPGFFNATQYFGSTNSAKDQQDSFWDQQSVSANHSSGVFNGNAAQPNHFMNNTQEYFVDGWEDWPDDFDDSEIQENELNSFNPGSEKLVVPDREDSQTSSSEEDSPPPGMDPELNSWVEEEAPDYGYTSYHNSAASFFDGDFNTQQPGILTQHDGRSYASVCQTGTTAPPDNSPSLQPSNSLQPDYWSSATFQDPYAVQEVNPEGTDTQQNAPTFESWSREPELGSWSPVFNHDDESFANSTQEVPSTLPQPLQVADSIQEPQINSLRPSEEPDAHVPQQQATSLAADFFGHNEGQQDSAWSALTESDPQKAALWGNLPDVHPLLGHVPVENSPFHQDAAAVSHQSSSGLFQETMASEPDQQSSVQQYPGMESPSGVFQKNMPSEQDQQFSLQQYPVMESPSGFFQINSGSEPVINEDNTLGQSMSHPKSIADSMQNDPEDLSVAEESPSMQPLHQDADSVIKQSFSAEQMQPQMQMSSAVVNEAFYPSQEQGQQMYNPNHFYDQQMKADPTQEERVASEETHQTKEPHFDELQPWQQPIADPAREVESSVEEPSNLHPSHDSSASESSPMPQVNELPQEQVFLSTGAISEQERSDMAQNNFLPGYNKANSEPTQLQEFEITPTKTSEQSAIADDFQNSFDQNNSTTDSTQLVPAIVSSRGFSGQSVTPDISYPSDSVQGFFRNENITSESSHPCETPQQLIKPEIPGAPDILQDSFHHDNSSTNSSNPLELKMPLRESSKQSQTPDIPIEPDSPGDALQAAFLQKQLAGKAPAASPRTSLWMNGTVLPTPCVLAPAAVVTPVETPQLHENDQAPTCNKQEPPSSVTPILMQPYSVDKNIPAVVSQQSPAVHSQGTSLPVVIPQQVPSGELSVSANPYNQGSELPSAVNQQIPPAPFAPGPTPPLVHPDSQGVGHPVAVSQQMPPASYFGGVTSVSTVYDGQVSELPSALNPQMSSASSAFVTTPVPTHSDSQGTALPPVTNQLMAPHGQSVSGASTMSIHPGNKVTEFPPVVNQQIQPVPSPLGPTHAFMHSSNESTAVPAVTSQQIQSYNPVPAGVTPVPTGSVNESTVPFTANNQEISSVPPTINDSMQERHPSRVVPAIESSPVAAKQQQKAESANPMSLASLLQGGQPRPKKKTSQPSAVPAPDAGPSFAAVDSVNSFSDNLPSESVNSHCAPSAEQLNSGLEPKPPQNSSQQIGHQSFDSPRRQDESQNSYERDYNIPYSQEKQRVPDESPYHGTADPHDRRDNYYQHDQRDSYKSHNRRDPYQHEHDSRDLDRPYYDRREPERRNFDRRGEYDRRDSDYGRRSYDNSREYDRWSYDGRDYGRRDSYNNRDSYYDYGYSPRMGRRGYNDGRGSREDLYRGSNQYSGRSTPSSQDRNSPGPYDYSASPYASHQYGYPSYTDSHSMDLYQYQYMMYLYQFHPQHYEQYCQQLGYYSSGYTPEQLAQYYAGYGYESSQPTQQGPEQEVPQPEPERFTPLLYRVQHPLVRFSGGKLVSLIGSEDSETPKCTLASVQMVFSIEETEVIKIFPGPLSSRYSSRTEVMAFCEKRSCGAILTTDGVVKSLVWKVLGSLVKHNGAFVACDLAEVIMENWRSSNDRGENDFLAPESLPPTEIDTNQHVMVFREMLLAGATKDALEYCMRYRLWGHAMMLSLKLDKKIQVEVSNRFLKTMTDFDPIRTVYDHLSGRQPVALMTPDDWQRSLAAMVANPPRQHPQCIKKNITCLGDTLMSNEQVWAAHLCYLLAGEKFGFPTEDKTKMAIMGIDHRTNKIAEQHLPLENLQMMEVLEYAISLSDEEFFIPVLQSFKFVHASKLAEAGFTEEALHYLELIGEVIIKHPTHCNVTLVKNVRELTDHLTSDNQEAADLLEMLDKVLQTKETTSQISSSVTESESEVEEPLAESSASFFSGYDPSTNTPKHQPEQMDEAQHQLSYTETSMSAPSVAQEPPEVEYKQDYWANGMPTGDNQEAFTGGLDAQATQPELPSAFIPKAPEPAPQVPFFVPGPAVAQPLPVQNEQTETVEEQPVVNGRQWAEESKKVEPLPLKEPDVPKKTESAAKPDEKKKKKEPAARNSPMGGWFSGLLSKVIPRGPNQMILPDDSKKSIYWDEDLKRWVNTDEDGQDNAPPPPPPSDMQLGFGQNPMMPFGNATPATSGTTTHSVGTPSFPGSAAPQQAPGVTPGGMATATPPAVSKFSRKAYGGGRLAKKYVDVLNPTGQSSANGPVMLPNSLLPTFPGPTAAINPATLFVPTPVTDPSYEEQAATEPVVANPGSRPSSRNDEDDGADQQSQIPDPPPQSAAAPMFFDPSAFSQPKAQASPRKSRYPGQIRK</sequence>
<keyword evidence="4" id="KW-0256">Endoplasmic reticulum</keyword>
<dbReference type="Pfam" id="PF12931">
    <property type="entry name" value="TPR_Sec16"/>
    <property type="match status" value="1"/>
</dbReference>
<feature type="compositionally biased region" description="Polar residues" evidence="6">
    <location>
        <begin position="1369"/>
        <end position="1385"/>
    </location>
</feature>
<proteinExistence type="inferred from homology"/>
<evidence type="ECO:0000256" key="6">
    <source>
        <dbReference type="SAM" id="MobiDB-lite"/>
    </source>
</evidence>
<feature type="compositionally biased region" description="Basic and acidic residues" evidence="6">
    <location>
        <begin position="2037"/>
        <end position="2067"/>
    </location>
</feature>
<feature type="compositionally biased region" description="Polar residues" evidence="6">
    <location>
        <begin position="1114"/>
        <end position="1126"/>
    </location>
</feature>
<feature type="compositionally biased region" description="Basic and acidic residues" evidence="6">
    <location>
        <begin position="514"/>
        <end position="535"/>
    </location>
</feature>
<comment type="subcellular location">
    <subcellularLocation>
        <location evidence="1">Endoplasmic reticulum</location>
    </subcellularLocation>
</comment>
<evidence type="ECO:0000256" key="5">
    <source>
        <dbReference type="ARBA" id="ARBA00022892"/>
    </source>
</evidence>
<feature type="compositionally biased region" description="Polar residues" evidence="6">
    <location>
        <begin position="208"/>
        <end position="220"/>
    </location>
</feature>
<feature type="compositionally biased region" description="Basic and acidic residues" evidence="6">
    <location>
        <begin position="1231"/>
        <end position="1294"/>
    </location>
</feature>
<feature type="compositionally biased region" description="Low complexity" evidence="6">
    <location>
        <begin position="1884"/>
        <end position="1895"/>
    </location>
</feature>
<feature type="domain" description="Sec16 Sec23-binding" evidence="7">
    <location>
        <begin position="1631"/>
        <end position="1891"/>
    </location>
</feature>
<dbReference type="Gene3D" id="1.25.40.1030">
    <property type="match status" value="1"/>
</dbReference>